<reference evidence="9 10" key="1">
    <citation type="submission" date="2020-08" db="EMBL/GenBank/DDBJ databases">
        <title>Genomic Encyclopedia of Type Strains, Phase IV (KMG-IV): sequencing the most valuable type-strain genomes for metagenomic binning, comparative biology and taxonomic classification.</title>
        <authorList>
            <person name="Goeker M."/>
        </authorList>
    </citation>
    <scope>NUCLEOTIDE SEQUENCE [LARGE SCALE GENOMIC DNA]</scope>
    <source>
        <strain evidence="9 10">YC6723</strain>
    </source>
</reference>
<evidence type="ECO:0000256" key="3">
    <source>
        <dbReference type="ARBA" id="ARBA00023054"/>
    </source>
</evidence>
<keyword evidence="9" id="KW-0966">Cell projection</keyword>
<comment type="function">
    <text evidence="5">Required for morphogenesis and for the elongation of the flagellar filament by facilitating polymerization of the flagellin monomers at the tip of growing filament. Forms a capping structure, which prevents flagellin subunits (transported through the central channel of the flagellum) from leaking out without polymerization at the distal end.</text>
</comment>
<dbReference type="Proteomes" id="UP000529795">
    <property type="component" value="Unassembled WGS sequence"/>
</dbReference>
<keyword evidence="10" id="KW-1185">Reference proteome</keyword>
<dbReference type="GO" id="GO:0005576">
    <property type="term" value="C:extracellular region"/>
    <property type="evidence" value="ECO:0007669"/>
    <property type="project" value="UniProtKB-SubCell"/>
</dbReference>
<organism evidence="9 10">
    <name type="scientific">Sphingomonas jinjuensis</name>
    <dbReference type="NCBI Taxonomy" id="535907"/>
    <lineage>
        <taxon>Bacteria</taxon>
        <taxon>Pseudomonadati</taxon>
        <taxon>Pseudomonadota</taxon>
        <taxon>Alphaproteobacteria</taxon>
        <taxon>Sphingomonadales</taxon>
        <taxon>Sphingomonadaceae</taxon>
        <taxon>Sphingomonas</taxon>
    </lineage>
</organism>
<dbReference type="EMBL" id="JACIEV010000001">
    <property type="protein sequence ID" value="MBB4152346.1"/>
    <property type="molecule type" value="Genomic_DNA"/>
</dbReference>
<dbReference type="GO" id="GO:0007155">
    <property type="term" value="P:cell adhesion"/>
    <property type="evidence" value="ECO:0007669"/>
    <property type="project" value="InterPro"/>
</dbReference>
<keyword evidence="5" id="KW-0964">Secreted</keyword>
<dbReference type="AlphaFoldDB" id="A0A840F7Q3"/>
<dbReference type="PANTHER" id="PTHR30288">
    <property type="entry name" value="FLAGELLAR CAP/ASSEMBLY PROTEIN FLID"/>
    <property type="match status" value="1"/>
</dbReference>
<feature type="region of interest" description="Disordered" evidence="6">
    <location>
        <begin position="1"/>
        <end position="21"/>
    </location>
</feature>
<dbReference type="InterPro" id="IPR010809">
    <property type="entry name" value="FliD_C"/>
</dbReference>
<keyword evidence="4 5" id="KW-0975">Bacterial flagellum</keyword>
<proteinExistence type="inferred from homology"/>
<evidence type="ECO:0000259" key="8">
    <source>
        <dbReference type="Pfam" id="PF07195"/>
    </source>
</evidence>
<dbReference type="PANTHER" id="PTHR30288:SF0">
    <property type="entry name" value="FLAGELLAR HOOK-ASSOCIATED PROTEIN 2"/>
    <property type="match status" value="1"/>
</dbReference>
<sequence>MTTTTSATATPTPTPTPTASSLVKSATQSLLTSLNTGSGVDTSSLVDSLVQAQFATRSAQLTKTADTLTSQISGVSTMKNTISTFSTALQSLIKGGTLQSQPLSSDTKSLTASPIAGTKMANVSSSITVTQLASAQSVRTKTAVADRSAVIGSGTLTFNFGAATYDSTGTKMTGFNAPTGGFSTTIDLTNATLDDVATAINAKKFGVTATVIADGKGGAFLSLKGQTGANNAFTVSASTPALQQFEVKPVTDPDTSTTAISGQAANAKLTIDGIEAERSTNTVTDLLSGVKLQLNAVSIAPVSLSSERPTTALTQAVQDVVDTYNQVLTTLKEQTDPVTGPLRGDQAAQSLLRSLRGLTLATISDGTAAGPKTLAEIGVSTNKDGTLKLDTKQLDAAMKANPDAIESMFASTTTGLAKVLSTISDAATNTVYGLGASEARYTAAKTEVAKSQARITTDSEAMTTRLSQQYAAMNSRVAAYKKTQTFLDGQIKAWNKSDN</sequence>
<comment type="subcellular location">
    <subcellularLocation>
        <location evidence="5">Secreted</location>
    </subcellularLocation>
    <subcellularLocation>
        <location evidence="5">Bacterial flagellum</location>
    </subcellularLocation>
</comment>
<evidence type="ECO:0000256" key="6">
    <source>
        <dbReference type="SAM" id="MobiDB-lite"/>
    </source>
</evidence>
<protein>
    <recommendedName>
        <fullName evidence="5">Flagellar hook-associated protein 2</fullName>
        <shortName evidence="5">HAP2</shortName>
    </recommendedName>
    <alternativeName>
        <fullName evidence="5">Flagellar cap protein</fullName>
    </alternativeName>
</protein>
<feature type="domain" description="Flagellar hook-associated protein 2 C-terminal" evidence="8">
    <location>
        <begin position="264"/>
        <end position="481"/>
    </location>
</feature>
<dbReference type="Pfam" id="PF02465">
    <property type="entry name" value="FliD_N"/>
    <property type="match status" value="1"/>
</dbReference>
<evidence type="ECO:0000256" key="5">
    <source>
        <dbReference type="RuleBase" id="RU362066"/>
    </source>
</evidence>
<feature type="domain" description="Flagellar hook-associated protein 2 N-terminal" evidence="7">
    <location>
        <begin position="38"/>
        <end position="136"/>
    </location>
</feature>
<dbReference type="GO" id="GO:0009421">
    <property type="term" value="C:bacterial-type flagellum filament cap"/>
    <property type="evidence" value="ECO:0007669"/>
    <property type="project" value="InterPro"/>
</dbReference>
<comment type="similarity">
    <text evidence="1 5">Belongs to the FliD family.</text>
</comment>
<keyword evidence="3" id="KW-0175">Coiled coil</keyword>
<evidence type="ECO:0000256" key="4">
    <source>
        <dbReference type="ARBA" id="ARBA00023143"/>
    </source>
</evidence>
<evidence type="ECO:0000256" key="1">
    <source>
        <dbReference type="ARBA" id="ARBA00009764"/>
    </source>
</evidence>
<gene>
    <name evidence="9" type="ORF">GGQ80_000222</name>
</gene>
<dbReference type="GO" id="GO:0009424">
    <property type="term" value="C:bacterial-type flagellum hook"/>
    <property type="evidence" value="ECO:0007669"/>
    <property type="project" value="UniProtKB-UniRule"/>
</dbReference>
<evidence type="ECO:0000256" key="2">
    <source>
        <dbReference type="ARBA" id="ARBA00011255"/>
    </source>
</evidence>
<comment type="caution">
    <text evidence="9">The sequence shown here is derived from an EMBL/GenBank/DDBJ whole genome shotgun (WGS) entry which is preliminary data.</text>
</comment>
<dbReference type="RefSeq" id="WP_183981887.1">
    <property type="nucleotide sequence ID" value="NZ_JACIEV010000001.1"/>
</dbReference>
<evidence type="ECO:0000259" key="7">
    <source>
        <dbReference type="Pfam" id="PF02465"/>
    </source>
</evidence>
<dbReference type="InterPro" id="IPR040026">
    <property type="entry name" value="FliD"/>
</dbReference>
<keyword evidence="9" id="KW-0969">Cilium</keyword>
<evidence type="ECO:0000313" key="10">
    <source>
        <dbReference type="Proteomes" id="UP000529795"/>
    </source>
</evidence>
<dbReference type="Pfam" id="PF07195">
    <property type="entry name" value="FliD_C"/>
    <property type="match status" value="1"/>
</dbReference>
<comment type="subunit">
    <text evidence="2 5">Homopentamer.</text>
</comment>
<name>A0A840F7Q3_9SPHN</name>
<accession>A0A840F7Q3</accession>
<keyword evidence="9" id="KW-0282">Flagellum</keyword>
<dbReference type="GO" id="GO:0071973">
    <property type="term" value="P:bacterial-type flagellum-dependent cell motility"/>
    <property type="evidence" value="ECO:0007669"/>
    <property type="project" value="TreeGrafter"/>
</dbReference>
<dbReference type="InterPro" id="IPR003481">
    <property type="entry name" value="FliD_N"/>
</dbReference>
<evidence type="ECO:0000313" key="9">
    <source>
        <dbReference type="EMBL" id="MBB4152346.1"/>
    </source>
</evidence>